<dbReference type="SUPFAM" id="SSF63411">
    <property type="entry name" value="LuxS/MPP-like metallohydrolase"/>
    <property type="match status" value="2"/>
</dbReference>
<dbReference type="InterPro" id="IPR011765">
    <property type="entry name" value="Pept_M16_N"/>
</dbReference>
<dbReference type="InterPro" id="IPR050361">
    <property type="entry name" value="MPP/UQCRC_Complex"/>
</dbReference>
<dbReference type="EMBL" id="BT120861">
    <property type="protein sequence ID" value="ADD24501.1"/>
    <property type="molecule type" value="mRNA"/>
</dbReference>
<dbReference type="Pfam" id="PF00675">
    <property type="entry name" value="Peptidase_M16"/>
    <property type="match status" value="1"/>
</dbReference>
<dbReference type="InterPro" id="IPR011249">
    <property type="entry name" value="Metalloenz_LuxS/M16"/>
</dbReference>
<evidence type="ECO:0000313" key="3">
    <source>
        <dbReference type="EMBL" id="ADD24501.1"/>
    </source>
</evidence>
<evidence type="ECO:0000259" key="1">
    <source>
        <dbReference type="Pfam" id="PF00675"/>
    </source>
</evidence>
<proteinExistence type="evidence at transcript level"/>
<dbReference type="AlphaFoldDB" id="D3PGV5"/>
<dbReference type="Gene3D" id="3.30.830.10">
    <property type="entry name" value="Metalloenzyme, LuxS/M16 peptidase-like"/>
    <property type="match status" value="2"/>
</dbReference>
<dbReference type="OrthoDB" id="6369905at2759"/>
<accession>D3PGV5</accession>
<dbReference type="GO" id="GO:0046872">
    <property type="term" value="F:metal ion binding"/>
    <property type="evidence" value="ECO:0007669"/>
    <property type="project" value="InterPro"/>
</dbReference>
<dbReference type="GO" id="GO:0005739">
    <property type="term" value="C:mitochondrion"/>
    <property type="evidence" value="ECO:0007669"/>
    <property type="project" value="TreeGrafter"/>
</dbReference>
<reference evidence="3" key="1">
    <citation type="submission" date="2010-03" db="EMBL/GenBank/DDBJ databases">
        <title>Lepeophtheirus salmonis ESTs and full-length cDNAs.</title>
        <authorList>
            <person name="Yasuike M."/>
            <person name="von Schalburg K."/>
            <person name="Cooper G."/>
            <person name="Leong J."/>
            <person name="Jones S.R.M."/>
            <person name="Koop B.F."/>
        </authorList>
    </citation>
    <scope>NUCLEOTIDE SEQUENCE</scope>
    <source>
        <tissue evidence="3">Whole</tissue>
    </source>
</reference>
<dbReference type="Pfam" id="PF05193">
    <property type="entry name" value="Peptidase_M16_C"/>
    <property type="match status" value="1"/>
</dbReference>
<protein>
    <submittedName>
        <fullName evidence="3">Cytochrome b-c1 complex subunit 2, mitochondrial</fullName>
    </submittedName>
</protein>
<dbReference type="PANTHER" id="PTHR11851">
    <property type="entry name" value="METALLOPROTEASE"/>
    <property type="match status" value="1"/>
</dbReference>
<organism evidence="3">
    <name type="scientific">Lepeophtheirus salmonis</name>
    <name type="common">Salmon louse</name>
    <name type="synonym">Caligus salmonis</name>
    <dbReference type="NCBI Taxonomy" id="72036"/>
    <lineage>
        <taxon>Eukaryota</taxon>
        <taxon>Metazoa</taxon>
        <taxon>Ecdysozoa</taxon>
        <taxon>Arthropoda</taxon>
        <taxon>Crustacea</taxon>
        <taxon>Multicrustacea</taxon>
        <taxon>Hexanauplia</taxon>
        <taxon>Copepoda</taxon>
        <taxon>Siphonostomatoida</taxon>
        <taxon>Caligidae</taxon>
        <taxon>Lepeophtheirus</taxon>
    </lineage>
</organism>
<name>D3PGV5_LEPSM</name>
<evidence type="ECO:0000259" key="2">
    <source>
        <dbReference type="Pfam" id="PF05193"/>
    </source>
</evidence>
<dbReference type="InterPro" id="IPR007863">
    <property type="entry name" value="Peptidase_M16_C"/>
</dbReference>
<dbReference type="PANTHER" id="PTHR11851:SF226">
    <property type="entry name" value="CYTOCHROME B-C1 COMPLEX SUBUNIT 2, MITOCHONDRIAL"/>
    <property type="match status" value="1"/>
</dbReference>
<feature type="domain" description="Peptidase M16 N-terminal" evidence="1">
    <location>
        <begin position="41"/>
        <end position="172"/>
    </location>
</feature>
<feature type="domain" description="Peptidase M16 C-terminal" evidence="2">
    <location>
        <begin position="183"/>
        <end position="350"/>
    </location>
</feature>
<sequence length="428" mass="45944">MKMASTFRIVRGFATSKEGVTKLPNGLSVLSVPECTGVGYLRMSVLGGSRYERYENLGSSHALRSGGGLSTHSHSYFGITRGIQQSGANFDISQGREIMSYSLTSSRKTIPSLSDMFIESVTNPAFKNWEVSDVCPGRIKNDLSNLSPAYMAQELLYKAAFRTGIGNSIYSPSFMVGSHNSAMLKGFFDKTFALDRATLIGCGISHESLLQIAECINLPSASTTKTTASTFYGGECRSELNGQHAHIAMGFPGSSYASSEKERISALLYLRILGVGSRVKRGVGLGRLNKVLEGNVATSTISFTHQDAALFGVYIACADHSLAGESLRKVIQVFKNPKITDAEVKAAKKNVIADLSEAYLNPSSLCNILEEQILLGGGKIQDNSKAVEDSINSVTIADVQTFAKKISGSPLSMGAIGNLEHLPYLDEL</sequence>
<gene>
    <name evidence="3" type="primary">QCR2</name>
</gene>